<protein>
    <submittedName>
        <fullName evidence="2">Uncharacterized protein</fullName>
    </submittedName>
</protein>
<reference evidence="2" key="1">
    <citation type="submission" date="2021-01" db="EMBL/GenBank/DDBJ databases">
        <authorList>
            <person name="Li R."/>
            <person name="Bekaert M."/>
        </authorList>
    </citation>
    <scope>NUCLEOTIDE SEQUENCE</scope>
    <source>
        <strain evidence="2">Farmed</strain>
    </source>
</reference>
<keyword evidence="3" id="KW-1185">Reference proteome</keyword>
<keyword evidence="1" id="KW-1133">Transmembrane helix</keyword>
<dbReference type="Proteomes" id="UP000597762">
    <property type="component" value="Unassembled WGS sequence"/>
</dbReference>
<gene>
    <name evidence="2" type="ORF">SPHA_5074</name>
</gene>
<feature type="transmembrane region" description="Helical" evidence="1">
    <location>
        <begin position="131"/>
        <end position="152"/>
    </location>
</feature>
<keyword evidence="1" id="KW-0472">Membrane</keyword>
<dbReference type="AlphaFoldDB" id="A0A812ASZ4"/>
<comment type="caution">
    <text evidence="2">The sequence shown here is derived from an EMBL/GenBank/DDBJ whole genome shotgun (WGS) entry which is preliminary data.</text>
</comment>
<evidence type="ECO:0000256" key="1">
    <source>
        <dbReference type="SAM" id="Phobius"/>
    </source>
</evidence>
<accession>A0A812ASZ4</accession>
<evidence type="ECO:0000313" key="3">
    <source>
        <dbReference type="Proteomes" id="UP000597762"/>
    </source>
</evidence>
<dbReference type="EMBL" id="CAHIKZ030000169">
    <property type="protein sequence ID" value="CAE1157206.1"/>
    <property type="molecule type" value="Genomic_DNA"/>
</dbReference>
<name>A0A812ASZ4_ACAPH</name>
<organism evidence="2 3">
    <name type="scientific">Acanthosepion pharaonis</name>
    <name type="common">Pharaoh cuttlefish</name>
    <name type="synonym">Sepia pharaonis</name>
    <dbReference type="NCBI Taxonomy" id="158019"/>
    <lineage>
        <taxon>Eukaryota</taxon>
        <taxon>Metazoa</taxon>
        <taxon>Spiralia</taxon>
        <taxon>Lophotrochozoa</taxon>
        <taxon>Mollusca</taxon>
        <taxon>Cephalopoda</taxon>
        <taxon>Coleoidea</taxon>
        <taxon>Decapodiformes</taxon>
        <taxon>Sepiida</taxon>
        <taxon>Sepiina</taxon>
        <taxon>Sepiidae</taxon>
        <taxon>Acanthosepion</taxon>
    </lineage>
</organism>
<sequence length="167" mass="18519">MHVTARSDDHESTDRGLSRLPSSVSLDRVLSLGGSPRVFFFSSSEVYDETYTVCCPLFPVYSAPRENKVGAYFLWSCSLPSDISDTQDCDFALDHKYNNLKYFVCQTTGVPSYNHSVTSWSLPVFLAESSLLFISLSLSLSLSIYLSIYLSISPSFSHVSLYTGCDG</sequence>
<evidence type="ECO:0000313" key="2">
    <source>
        <dbReference type="EMBL" id="CAE1157206.1"/>
    </source>
</evidence>
<proteinExistence type="predicted"/>
<keyword evidence="1" id="KW-0812">Transmembrane</keyword>